<dbReference type="AlphaFoldDB" id="A0A4Z1BSA8"/>
<name>A0A4Z1BSA8_9FLAO</name>
<keyword evidence="2" id="KW-0732">Signal</keyword>
<reference evidence="3 4" key="1">
    <citation type="submission" date="2019-03" db="EMBL/GenBank/DDBJ databases">
        <title>Empedobacter tilapiae sp. nov., isolated from an intestine of Nile tilapia Oreochromis niloticus.</title>
        <authorList>
            <person name="Kim Y.-O."/>
            <person name="Yoon J.-H."/>
        </authorList>
    </citation>
    <scope>NUCLEOTIDE SEQUENCE [LARGE SCALE GENOMIC DNA]</scope>
    <source>
        <strain evidence="3 4">MRS2</strain>
    </source>
</reference>
<organism evidence="3 4">
    <name type="scientific">Empedobacter tilapiae</name>
    <dbReference type="NCBI Taxonomy" id="2491114"/>
    <lineage>
        <taxon>Bacteria</taxon>
        <taxon>Pseudomonadati</taxon>
        <taxon>Bacteroidota</taxon>
        <taxon>Flavobacteriia</taxon>
        <taxon>Flavobacteriales</taxon>
        <taxon>Weeksellaceae</taxon>
        <taxon>Empedobacter</taxon>
    </lineage>
</organism>
<dbReference type="RefSeq" id="WP_135835589.1">
    <property type="nucleotide sequence ID" value="NZ_CAUQWU010000004.1"/>
</dbReference>
<keyword evidence="1" id="KW-1133">Transmembrane helix</keyword>
<keyword evidence="1" id="KW-0472">Membrane</keyword>
<accession>A0A4Z1BSA8</accession>
<sequence>MKKLIILFSLIFSSFGYANDENEISFFSNQAGSNDIGTVDDPDDPNSTPINESAYLLLIVATGTGFIYYRNKSLKAYRY</sequence>
<proteinExistence type="predicted"/>
<comment type="caution">
    <text evidence="3">The sequence shown here is derived from an EMBL/GenBank/DDBJ whole genome shotgun (WGS) entry which is preliminary data.</text>
</comment>
<evidence type="ECO:0008006" key="5">
    <source>
        <dbReference type="Google" id="ProtNLM"/>
    </source>
</evidence>
<keyword evidence="1" id="KW-0812">Transmembrane</keyword>
<evidence type="ECO:0000256" key="1">
    <source>
        <dbReference type="SAM" id="Phobius"/>
    </source>
</evidence>
<evidence type="ECO:0000313" key="3">
    <source>
        <dbReference type="EMBL" id="TGN26682.1"/>
    </source>
</evidence>
<feature type="signal peptide" evidence="2">
    <location>
        <begin position="1"/>
        <end position="18"/>
    </location>
</feature>
<feature type="chain" id="PRO_5021359768" description="PEP-CTERM sorting domain-containing protein" evidence="2">
    <location>
        <begin position="19"/>
        <end position="79"/>
    </location>
</feature>
<evidence type="ECO:0000256" key="2">
    <source>
        <dbReference type="SAM" id="SignalP"/>
    </source>
</evidence>
<keyword evidence="4" id="KW-1185">Reference proteome</keyword>
<gene>
    <name evidence="3" type="ORF">E4J94_09545</name>
</gene>
<feature type="transmembrane region" description="Helical" evidence="1">
    <location>
        <begin position="53"/>
        <end position="69"/>
    </location>
</feature>
<dbReference type="EMBL" id="SRPE01000006">
    <property type="protein sequence ID" value="TGN26682.1"/>
    <property type="molecule type" value="Genomic_DNA"/>
</dbReference>
<evidence type="ECO:0000313" key="4">
    <source>
        <dbReference type="Proteomes" id="UP000297998"/>
    </source>
</evidence>
<dbReference type="Proteomes" id="UP000297998">
    <property type="component" value="Unassembled WGS sequence"/>
</dbReference>
<protein>
    <recommendedName>
        <fullName evidence="5">PEP-CTERM sorting domain-containing protein</fullName>
    </recommendedName>
</protein>